<protein>
    <submittedName>
        <fullName evidence="1">Uncharacterized protein</fullName>
    </submittedName>
</protein>
<feature type="non-terminal residue" evidence="1">
    <location>
        <position position="1"/>
    </location>
</feature>
<accession>A0A3P7IX12</accession>
<keyword evidence="2" id="KW-1185">Reference proteome</keyword>
<evidence type="ECO:0000313" key="1">
    <source>
        <dbReference type="EMBL" id="VDM74906.1"/>
    </source>
</evidence>
<dbReference type="Proteomes" id="UP000270094">
    <property type="component" value="Unassembled WGS sequence"/>
</dbReference>
<proteinExistence type="predicted"/>
<sequence length="39" mass="4086">VWSITARTCDVAATFGLELIARPVNASFAQKAADHALVA</sequence>
<reference evidence="1 2" key="1">
    <citation type="submission" date="2018-11" db="EMBL/GenBank/DDBJ databases">
        <authorList>
            <consortium name="Pathogen Informatics"/>
        </authorList>
    </citation>
    <scope>NUCLEOTIDE SEQUENCE [LARGE SCALE GENOMIC DNA]</scope>
</reference>
<evidence type="ECO:0000313" key="2">
    <source>
        <dbReference type="Proteomes" id="UP000270094"/>
    </source>
</evidence>
<dbReference type="EMBL" id="UYYB01094734">
    <property type="protein sequence ID" value="VDM74906.1"/>
    <property type="molecule type" value="Genomic_DNA"/>
</dbReference>
<organism evidence="1 2">
    <name type="scientific">Strongylus vulgaris</name>
    <name type="common">Blood worm</name>
    <dbReference type="NCBI Taxonomy" id="40348"/>
    <lineage>
        <taxon>Eukaryota</taxon>
        <taxon>Metazoa</taxon>
        <taxon>Ecdysozoa</taxon>
        <taxon>Nematoda</taxon>
        <taxon>Chromadorea</taxon>
        <taxon>Rhabditida</taxon>
        <taxon>Rhabditina</taxon>
        <taxon>Rhabditomorpha</taxon>
        <taxon>Strongyloidea</taxon>
        <taxon>Strongylidae</taxon>
        <taxon>Strongylus</taxon>
    </lineage>
</organism>
<feature type="non-terminal residue" evidence="1">
    <location>
        <position position="39"/>
    </location>
</feature>
<name>A0A3P7IX12_STRVU</name>
<gene>
    <name evidence="1" type="ORF">SVUK_LOCUS9904</name>
</gene>
<dbReference type="AlphaFoldDB" id="A0A3P7IX12"/>